<dbReference type="EMBL" id="ML208432">
    <property type="protein sequence ID" value="TFK65566.1"/>
    <property type="molecule type" value="Genomic_DNA"/>
</dbReference>
<accession>A0ACD3AJ40</accession>
<evidence type="ECO:0000313" key="2">
    <source>
        <dbReference type="Proteomes" id="UP000308600"/>
    </source>
</evidence>
<proteinExistence type="predicted"/>
<name>A0ACD3AJ40_9AGAR</name>
<dbReference type="Proteomes" id="UP000308600">
    <property type="component" value="Unassembled WGS sequence"/>
</dbReference>
<reference evidence="1 2" key="1">
    <citation type="journal article" date="2019" name="Nat. Ecol. Evol.">
        <title>Megaphylogeny resolves global patterns of mushroom evolution.</title>
        <authorList>
            <person name="Varga T."/>
            <person name="Krizsan K."/>
            <person name="Foldi C."/>
            <person name="Dima B."/>
            <person name="Sanchez-Garcia M."/>
            <person name="Sanchez-Ramirez S."/>
            <person name="Szollosi G.J."/>
            <person name="Szarkandi J.G."/>
            <person name="Papp V."/>
            <person name="Albert L."/>
            <person name="Andreopoulos W."/>
            <person name="Angelini C."/>
            <person name="Antonin V."/>
            <person name="Barry K.W."/>
            <person name="Bougher N.L."/>
            <person name="Buchanan P."/>
            <person name="Buyck B."/>
            <person name="Bense V."/>
            <person name="Catcheside P."/>
            <person name="Chovatia M."/>
            <person name="Cooper J."/>
            <person name="Damon W."/>
            <person name="Desjardin D."/>
            <person name="Finy P."/>
            <person name="Geml J."/>
            <person name="Haridas S."/>
            <person name="Hughes K."/>
            <person name="Justo A."/>
            <person name="Karasinski D."/>
            <person name="Kautmanova I."/>
            <person name="Kiss B."/>
            <person name="Kocsube S."/>
            <person name="Kotiranta H."/>
            <person name="LaButti K.M."/>
            <person name="Lechner B.E."/>
            <person name="Liimatainen K."/>
            <person name="Lipzen A."/>
            <person name="Lukacs Z."/>
            <person name="Mihaltcheva S."/>
            <person name="Morgado L.N."/>
            <person name="Niskanen T."/>
            <person name="Noordeloos M.E."/>
            <person name="Ohm R.A."/>
            <person name="Ortiz-Santana B."/>
            <person name="Ovrebo C."/>
            <person name="Racz N."/>
            <person name="Riley R."/>
            <person name="Savchenko A."/>
            <person name="Shiryaev A."/>
            <person name="Soop K."/>
            <person name="Spirin V."/>
            <person name="Szebenyi C."/>
            <person name="Tomsovsky M."/>
            <person name="Tulloss R.E."/>
            <person name="Uehling J."/>
            <person name="Grigoriev I.V."/>
            <person name="Vagvolgyi C."/>
            <person name="Papp T."/>
            <person name="Martin F.M."/>
            <person name="Miettinen O."/>
            <person name="Hibbett D.S."/>
            <person name="Nagy L.G."/>
        </authorList>
    </citation>
    <scope>NUCLEOTIDE SEQUENCE [LARGE SCALE GENOMIC DNA]</scope>
    <source>
        <strain evidence="1 2">NL-1719</strain>
    </source>
</reference>
<evidence type="ECO:0000313" key="1">
    <source>
        <dbReference type="EMBL" id="TFK65566.1"/>
    </source>
</evidence>
<sequence>MSTPTRSSHRASDISSRSKVERIHTHNPDPKHIQRPQEPIPPGLPKRSKILYKPPPGYESRVPAIFKESPTTSGSSSRKYSLSSIPSPPPEHPNVLAPDGTTDIMTTLRVAFDVNASDQPHDIEYHTVNLSNLILRIIGEAQGKLGIWRQLITDVQEFFDSQHLLHVYEIVDDSLDDLIWSLRQPPLLSGDDIHIDWLTRHNGRLTKLTETRVLMKWNARLPSEFTLSQLAEVTKLVAAYAPCIVQYGHSIQGSLQALQARRFKALVDKPIMRRFEAPRIQSARSNT</sequence>
<keyword evidence="2" id="KW-1185">Reference proteome</keyword>
<organism evidence="1 2">
    <name type="scientific">Pluteus cervinus</name>
    <dbReference type="NCBI Taxonomy" id="181527"/>
    <lineage>
        <taxon>Eukaryota</taxon>
        <taxon>Fungi</taxon>
        <taxon>Dikarya</taxon>
        <taxon>Basidiomycota</taxon>
        <taxon>Agaricomycotina</taxon>
        <taxon>Agaricomycetes</taxon>
        <taxon>Agaricomycetidae</taxon>
        <taxon>Agaricales</taxon>
        <taxon>Pluteineae</taxon>
        <taxon>Pluteaceae</taxon>
        <taxon>Pluteus</taxon>
    </lineage>
</organism>
<gene>
    <name evidence="1" type="ORF">BDN72DRAFT_845375</name>
</gene>
<protein>
    <submittedName>
        <fullName evidence="1">Uncharacterized protein</fullName>
    </submittedName>
</protein>